<reference evidence="2" key="1">
    <citation type="journal article" date="2023" name="Front. Plant Sci.">
        <title>Chromosomal-level genome assembly of Melastoma candidum provides insights into trichome evolution.</title>
        <authorList>
            <person name="Zhong Y."/>
            <person name="Wu W."/>
            <person name="Sun C."/>
            <person name="Zou P."/>
            <person name="Liu Y."/>
            <person name="Dai S."/>
            <person name="Zhou R."/>
        </authorList>
    </citation>
    <scope>NUCLEOTIDE SEQUENCE [LARGE SCALE GENOMIC DNA]</scope>
</reference>
<keyword evidence="2" id="KW-1185">Reference proteome</keyword>
<proteinExistence type="predicted"/>
<gene>
    <name evidence="1" type="ORF">MLD38_020453</name>
</gene>
<protein>
    <submittedName>
        <fullName evidence="1">Uncharacterized protein</fullName>
    </submittedName>
</protein>
<dbReference type="EMBL" id="CM042885">
    <property type="protein sequence ID" value="KAI4364347.1"/>
    <property type="molecule type" value="Genomic_DNA"/>
</dbReference>
<comment type="caution">
    <text evidence="1">The sequence shown here is derived from an EMBL/GenBank/DDBJ whole genome shotgun (WGS) entry which is preliminary data.</text>
</comment>
<evidence type="ECO:0000313" key="2">
    <source>
        <dbReference type="Proteomes" id="UP001057402"/>
    </source>
</evidence>
<organism evidence="1 2">
    <name type="scientific">Melastoma candidum</name>
    <dbReference type="NCBI Taxonomy" id="119954"/>
    <lineage>
        <taxon>Eukaryota</taxon>
        <taxon>Viridiplantae</taxon>
        <taxon>Streptophyta</taxon>
        <taxon>Embryophyta</taxon>
        <taxon>Tracheophyta</taxon>
        <taxon>Spermatophyta</taxon>
        <taxon>Magnoliopsida</taxon>
        <taxon>eudicotyledons</taxon>
        <taxon>Gunneridae</taxon>
        <taxon>Pentapetalae</taxon>
        <taxon>rosids</taxon>
        <taxon>malvids</taxon>
        <taxon>Myrtales</taxon>
        <taxon>Melastomataceae</taxon>
        <taxon>Melastomatoideae</taxon>
        <taxon>Melastomateae</taxon>
        <taxon>Melastoma</taxon>
    </lineage>
</organism>
<evidence type="ECO:0000313" key="1">
    <source>
        <dbReference type="EMBL" id="KAI4364347.1"/>
    </source>
</evidence>
<accession>A0ACB9QEU0</accession>
<sequence length="730" mass="84881">MPAEGGGGMPLYEGKTLPPVDPPRDLDPDRPVFRIRFTEEVFRDYQEYLRRLELYRRRRWTCGVTGRLNLTYEEALFSEKQETAGMMARLFPEPLIKPTLQAIQYSMLSLKDLVDKISTKLQESWLEGIETYARKENYMCPCKITRMIDDGAGIMRYEVAWLGNDKEVVGSAVVTRKDIISKKFPFSRNMLKSFIRESTWRNAPWVIHDRLAEKHEISRDLPKELKSKFVFYNGKLVSFNQKRTLCKEENETLDNKVPDGNHKRRKVDDSGNEVQGNHKRGKVDDSGNEVQGERSDETKSHPMKYPIEDLLVRSCPDDPAFTNRPVPSRDFKVPIDCVADLLMVWDFCSSFRRLLNLYPFSLEDFENSICHKDGNLALLVESHSAFLQLLIKDRGEYFSALRRKKRNFKITLLSWAEYLSDFLDMMNQQDLCSYVGTVKKGHYALLSVDAKLDIFRKLVDVSLQTDIFREQLDDFIDQLHELGATRRGEALEEARKRREAKQGLKSNFDESSFIDGQNITGEDEGLDGAPDNNCHKTNGVLALEKNSPFLKKRNCEVHSATMDKMQIVEDDDAKKHENVPGGTSKHAENNKSSKELRKRHYEREVEKLFIRANPLGKDKDHNRYWWFRRDGRIFVESSDSKTWGYYDSRKELDALMGSLNTKGERERALLKQLEKFYSRICLGLQKRSKDMAEKVALEETVLRRSTRVRATPRESTGNAYLRYINKWKED</sequence>
<name>A0ACB9QEU0_9MYRT</name>
<dbReference type="Proteomes" id="UP001057402">
    <property type="component" value="Chromosome 6"/>
</dbReference>